<dbReference type="STRING" id="1437425.CSEC_2325"/>
<dbReference type="PROSITE" id="PS00973">
    <property type="entry name" value="USP_2"/>
    <property type="match status" value="1"/>
</dbReference>
<dbReference type="EMBL" id="CCEJ010000013">
    <property type="protein sequence ID" value="CDR35131.1"/>
    <property type="molecule type" value="Genomic_DNA"/>
</dbReference>
<dbReference type="Proteomes" id="UP000031552">
    <property type="component" value="Unassembled WGS sequence"/>
</dbReference>
<dbReference type="InterPro" id="IPR001394">
    <property type="entry name" value="Peptidase_C19_UCH"/>
</dbReference>
<dbReference type="SUPFAM" id="SSF54001">
    <property type="entry name" value="Cysteine proteinases"/>
    <property type="match status" value="1"/>
</dbReference>
<protein>
    <submittedName>
        <fullName evidence="3">Membrane protein</fullName>
    </submittedName>
</protein>
<dbReference type="PROSITE" id="PS00972">
    <property type="entry name" value="USP_1"/>
    <property type="match status" value="1"/>
</dbReference>
<feature type="transmembrane region" description="Helical" evidence="1">
    <location>
        <begin position="76"/>
        <end position="99"/>
    </location>
</feature>
<dbReference type="eggNOG" id="COG5533">
    <property type="taxonomic scope" value="Bacteria"/>
</dbReference>
<evidence type="ECO:0000256" key="1">
    <source>
        <dbReference type="SAM" id="Phobius"/>
    </source>
</evidence>
<organism evidence="3 4">
    <name type="scientific">Candidatus Criblamydia sequanensis CRIB-18</name>
    <dbReference type="NCBI Taxonomy" id="1437425"/>
    <lineage>
        <taxon>Bacteria</taxon>
        <taxon>Pseudomonadati</taxon>
        <taxon>Chlamydiota</taxon>
        <taxon>Chlamydiia</taxon>
        <taxon>Parachlamydiales</taxon>
        <taxon>Candidatus Criblamydiaceae</taxon>
        <taxon>Candidatus Criblamydia</taxon>
    </lineage>
</organism>
<dbReference type="InterPro" id="IPR038765">
    <property type="entry name" value="Papain-like_cys_pep_sf"/>
</dbReference>
<accession>A0A090D186</accession>
<dbReference type="OrthoDB" id="22126at2"/>
<dbReference type="InterPro" id="IPR018200">
    <property type="entry name" value="USP_CS"/>
</dbReference>
<dbReference type="RefSeq" id="WP_041018680.1">
    <property type="nucleotide sequence ID" value="NZ_CCEJ010000013.1"/>
</dbReference>
<dbReference type="PANTHER" id="PTHR21646:SF46">
    <property type="entry name" value="UBIQUITIN CARBOXYL-TERMINAL HYDROLASE"/>
    <property type="match status" value="1"/>
</dbReference>
<evidence type="ECO:0000313" key="3">
    <source>
        <dbReference type="EMBL" id="CDR35131.1"/>
    </source>
</evidence>
<feature type="domain" description="USP" evidence="2">
    <location>
        <begin position="302"/>
        <end position="660"/>
    </location>
</feature>
<dbReference type="GO" id="GO:0004843">
    <property type="term" value="F:cysteine-type deubiquitinase activity"/>
    <property type="evidence" value="ECO:0007669"/>
    <property type="project" value="InterPro"/>
</dbReference>
<evidence type="ECO:0000313" key="4">
    <source>
        <dbReference type="Proteomes" id="UP000031552"/>
    </source>
</evidence>
<sequence>MSCQEVGFFSPIYPNSSVAAPVEKASMLGRIIEPLFDFGQTSYEILMKKSLSQKIYIMETGPQKGVMVLALRIVKAVVLIFAALSVVGISILLAAKFYYRQINNFKIQDRVMTEKDLDQLKSELEKYRLGSEVYLQAQGMINNLEALSNKDDSSNNSEFINYLKFALDLKENYEDWLKKAEGLSLFFDLDKLEQINVLISDFELLNIQLNEKVHSCREAIVEKIKSVQEKIKDFDKDALRLDPDRENIAIAKLKDLANIANFLEDFGANLELTRHNVTWFFEDKPLIDSELTKALYGILKPKGISNLGASCYLNSALQLLFSSETIKEKIAEPNWASIETVLDNFMLDAMARDVYQFDDKEKLKEVWAGLKEEDIDFYIQLRSVGDLEEGGIEGFDEEMGRILRNAILDYQRLHRLKRSLQEYYYELENPDTSPYALSRKVVSIREALFKANVIAGDIREQQDAQESLNYILTALGLGVSLSTERSGERGGRTIRSEKETSFYSNLPLIVPDQKEPIPIQSLIDGFFTEREAGSAEDTWNNFSTYREKMSLEGSPPRLINLHLKRFSFDMRTGDAHKIKTPLTWSPDFEIDFSRAFNMDQECRYKLKAIINHKGDVGGGHYTASLNLANIYFDCNDSETKAVDVSDFAQKVPYGYFYLLEKVD</sequence>
<dbReference type="InterPro" id="IPR028889">
    <property type="entry name" value="USP"/>
</dbReference>
<dbReference type="PROSITE" id="PS50235">
    <property type="entry name" value="USP_3"/>
    <property type="match status" value="1"/>
</dbReference>
<reference evidence="3" key="2">
    <citation type="submission" date="2014-09" db="EMBL/GenBank/DDBJ databases">
        <title>Criblamydia sequanensis harbors a mega-plasmid encoding arsenite resistance.</title>
        <authorList>
            <person name="Bertelli C."/>
            <person name="Goesmann A."/>
            <person name="Greub G."/>
        </authorList>
    </citation>
    <scope>NUCLEOTIDE SEQUENCE [LARGE SCALE GENOMIC DNA]</scope>
    <source>
        <strain evidence="3">CRIB-18</strain>
    </source>
</reference>
<reference evidence="3" key="1">
    <citation type="submission" date="2013-12" db="EMBL/GenBank/DDBJ databases">
        <authorList>
            <person name="Linke B."/>
        </authorList>
    </citation>
    <scope>NUCLEOTIDE SEQUENCE [LARGE SCALE GENOMIC DNA]</scope>
    <source>
        <strain evidence="3">CRIB-18</strain>
    </source>
</reference>
<keyword evidence="1" id="KW-0472">Membrane</keyword>
<keyword evidence="4" id="KW-1185">Reference proteome</keyword>
<dbReference type="AlphaFoldDB" id="A0A090D186"/>
<gene>
    <name evidence="3" type="ORF">CSEC_2325</name>
</gene>
<dbReference type="Pfam" id="PF00443">
    <property type="entry name" value="UCH"/>
    <property type="match status" value="1"/>
</dbReference>
<proteinExistence type="predicted"/>
<dbReference type="PANTHER" id="PTHR21646">
    <property type="entry name" value="UBIQUITIN CARBOXYL-TERMINAL HYDROLASE"/>
    <property type="match status" value="1"/>
</dbReference>
<dbReference type="Gene3D" id="3.90.70.10">
    <property type="entry name" value="Cysteine proteinases"/>
    <property type="match status" value="1"/>
</dbReference>
<keyword evidence="1" id="KW-1133">Transmembrane helix</keyword>
<evidence type="ECO:0000259" key="2">
    <source>
        <dbReference type="PROSITE" id="PS50235"/>
    </source>
</evidence>
<dbReference type="GO" id="GO:0016579">
    <property type="term" value="P:protein deubiquitination"/>
    <property type="evidence" value="ECO:0007669"/>
    <property type="project" value="InterPro"/>
</dbReference>
<comment type="caution">
    <text evidence="3">The sequence shown here is derived from an EMBL/GenBank/DDBJ whole genome shotgun (WGS) entry which is preliminary data.</text>
</comment>
<name>A0A090D186_9BACT</name>
<dbReference type="InterPro" id="IPR050185">
    <property type="entry name" value="Ub_carboxyl-term_hydrolase"/>
</dbReference>
<keyword evidence="1" id="KW-0812">Transmembrane</keyword>